<evidence type="ECO:0008006" key="4">
    <source>
        <dbReference type="Google" id="ProtNLM"/>
    </source>
</evidence>
<reference evidence="2" key="1">
    <citation type="submission" date="2017-08" db="EMBL/GenBank/DDBJ databases">
        <authorList>
            <person name="Polle J.E."/>
            <person name="Barry K."/>
            <person name="Cushman J."/>
            <person name="Schmutz J."/>
            <person name="Tran D."/>
            <person name="Hathwaick L.T."/>
            <person name="Yim W.C."/>
            <person name="Jenkins J."/>
            <person name="Mckie-Krisberg Z.M."/>
            <person name="Prochnik S."/>
            <person name="Lindquist E."/>
            <person name="Dockter R.B."/>
            <person name="Adam C."/>
            <person name="Molina H."/>
            <person name="Bunkerborg J."/>
            <person name="Jin E."/>
            <person name="Buchheim M."/>
            <person name="Magnuson J."/>
        </authorList>
    </citation>
    <scope>NUCLEOTIDE SEQUENCE</scope>
    <source>
        <strain evidence="2">CCAP 19/18</strain>
    </source>
</reference>
<feature type="signal peptide" evidence="1">
    <location>
        <begin position="1"/>
        <end position="19"/>
    </location>
</feature>
<feature type="chain" id="PRO_5046851078" description="Secreted protein" evidence="1">
    <location>
        <begin position="20"/>
        <end position="116"/>
    </location>
</feature>
<organism evidence="2 3">
    <name type="scientific">Dunaliella salina</name>
    <name type="common">Green alga</name>
    <name type="synonym">Protococcus salinus</name>
    <dbReference type="NCBI Taxonomy" id="3046"/>
    <lineage>
        <taxon>Eukaryota</taxon>
        <taxon>Viridiplantae</taxon>
        <taxon>Chlorophyta</taxon>
        <taxon>core chlorophytes</taxon>
        <taxon>Chlorophyceae</taxon>
        <taxon>CS clade</taxon>
        <taxon>Chlamydomonadales</taxon>
        <taxon>Dunaliellaceae</taxon>
        <taxon>Dunaliella</taxon>
    </lineage>
</organism>
<dbReference type="Proteomes" id="UP000815325">
    <property type="component" value="Unassembled WGS sequence"/>
</dbReference>
<proteinExistence type="predicted"/>
<gene>
    <name evidence="2" type="ORF">DUNSADRAFT_7201</name>
</gene>
<comment type="caution">
    <text evidence="2">The sequence shown here is derived from an EMBL/GenBank/DDBJ whole genome shotgun (WGS) entry which is preliminary data.</text>
</comment>
<evidence type="ECO:0000313" key="3">
    <source>
        <dbReference type="Proteomes" id="UP000815325"/>
    </source>
</evidence>
<dbReference type="EMBL" id="MU072069">
    <property type="protein sequence ID" value="KAF5825749.1"/>
    <property type="molecule type" value="Genomic_DNA"/>
</dbReference>
<accession>A0ABQ7FTH1</accession>
<protein>
    <recommendedName>
        <fullName evidence="4">Secreted protein</fullName>
    </recommendedName>
</protein>
<sequence length="116" mass="12902">MQCIVSCLALQGLYVLMEAQRNREGMQMGQLLRHDSLCCSLGIEKFHEGVMICAPLGRCRWPTCYFTKKSAICRAGLGGLTMRACCLGHICFFCRAHCRIAGRAQGQSKNKKSDPK</sequence>
<keyword evidence="3" id="KW-1185">Reference proteome</keyword>
<evidence type="ECO:0000256" key="1">
    <source>
        <dbReference type="SAM" id="SignalP"/>
    </source>
</evidence>
<evidence type="ECO:0000313" key="2">
    <source>
        <dbReference type="EMBL" id="KAF5825749.1"/>
    </source>
</evidence>
<keyword evidence="1" id="KW-0732">Signal</keyword>
<name>A0ABQ7FTH1_DUNSA</name>